<gene>
    <name evidence="12" type="ORF">NP493_439g01014</name>
</gene>
<dbReference type="InterPro" id="IPR027267">
    <property type="entry name" value="AH/BAR_dom_sf"/>
</dbReference>
<evidence type="ECO:0000256" key="6">
    <source>
        <dbReference type="ARBA" id="ARBA00023136"/>
    </source>
</evidence>
<name>A0AAD9KZF6_RIDPI</name>
<dbReference type="GO" id="GO:0012505">
    <property type="term" value="C:endomembrane system"/>
    <property type="evidence" value="ECO:0007669"/>
    <property type="project" value="UniProtKB-SubCell"/>
</dbReference>
<evidence type="ECO:0000256" key="8">
    <source>
        <dbReference type="SAM" id="Coils"/>
    </source>
</evidence>
<dbReference type="Pfam" id="PF03114">
    <property type="entry name" value="BAR"/>
    <property type="match status" value="1"/>
</dbReference>
<dbReference type="Pfam" id="PF14604">
    <property type="entry name" value="SH3_9"/>
    <property type="match status" value="1"/>
</dbReference>
<dbReference type="InterPro" id="IPR001452">
    <property type="entry name" value="SH3_domain"/>
</dbReference>
<feature type="region of interest" description="Disordered" evidence="9">
    <location>
        <begin position="242"/>
        <end position="304"/>
    </location>
</feature>
<dbReference type="PRINTS" id="PR01251">
    <property type="entry name" value="AMPHIPHYSIN"/>
</dbReference>
<dbReference type="PROSITE" id="PS50002">
    <property type="entry name" value="SH3"/>
    <property type="match status" value="1"/>
</dbReference>
<dbReference type="SUPFAM" id="SSF50044">
    <property type="entry name" value="SH3-domain"/>
    <property type="match status" value="1"/>
</dbReference>
<dbReference type="InterPro" id="IPR004148">
    <property type="entry name" value="BAR_dom"/>
</dbReference>
<keyword evidence="3 7" id="KW-0728">SH3 domain</keyword>
<dbReference type="GO" id="GO:0005737">
    <property type="term" value="C:cytoplasm"/>
    <property type="evidence" value="ECO:0007669"/>
    <property type="project" value="UniProtKB-SubCell"/>
</dbReference>
<dbReference type="FunFam" id="1.20.1270.60:FF:000013">
    <property type="entry name" value="Amphiphysin isoform 2"/>
    <property type="match status" value="1"/>
</dbReference>
<keyword evidence="13" id="KW-1185">Reference proteome</keyword>
<evidence type="ECO:0000256" key="5">
    <source>
        <dbReference type="ARBA" id="ARBA00023054"/>
    </source>
</evidence>
<dbReference type="PANTHER" id="PTHR46514">
    <property type="entry name" value="AMPHIPHYSIN"/>
    <property type="match status" value="1"/>
</dbReference>
<evidence type="ECO:0000313" key="13">
    <source>
        <dbReference type="Proteomes" id="UP001209878"/>
    </source>
</evidence>
<dbReference type="Proteomes" id="UP001209878">
    <property type="component" value="Unassembled WGS sequence"/>
</dbReference>
<keyword evidence="4" id="KW-0963">Cytoplasm</keyword>
<evidence type="ECO:0000256" key="3">
    <source>
        <dbReference type="ARBA" id="ARBA00022443"/>
    </source>
</evidence>
<feature type="compositionally biased region" description="Polar residues" evidence="9">
    <location>
        <begin position="272"/>
        <end position="281"/>
    </location>
</feature>
<dbReference type="InterPro" id="IPR036028">
    <property type="entry name" value="SH3-like_dom_sf"/>
</dbReference>
<evidence type="ECO:0000256" key="1">
    <source>
        <dbReference type="ARBA" id="ARBA00004308"/>
    </source>
</evidence>
<dbReference type="EMBL" id="JAODUO010000439">
    <property type="protein sequence ID" value="KAK2180528.1"/>
    <property type="molecule type" value="Genomic_DNA"/>
</dbReference>
<feature type="region of interest" description="Disordered" evidence="9">
    <location>
        <begin position="349"/>
        <end position="444"/>
    </location>
</feature>
<feature type="coiled-coil region" evidence="8">
    <location>
        <begin position="156"/>
        <end position="190"/>
    </location>
</feature>
<evidence type="ECO:0000256" key="9">
    <source>
        <dbReference type="SAM" id="MobiDB-lite"/>
    </source>
</evidence>
<protein>
    <recommendedName>
        <fullName evidence="14">Amphiphysin</fullName>
    </recommendedName>
</protein>
<dbReference type="CDD" id="cd11790">
    <property type="entry name" value="SH3_Amphiphysin"/>
    <property type="match status" value="1"/>
</dbReference>
<accession>A0AAD9KZF6</accession>
<organism evidence="12 13">
    <name type="scientific">Ridgeia piscesae</name>
    <name type="common">Tubeworm</name>
    <dbReference type="NCBI Taxonomy" id="27915"/>
    <lineage>
        <taxon>Eukaryota</taxon>
        <taxon>Metazoa</taxon>
        <taxon>Spiralia</taxon>
        <taxon>Lophotrochozoa</taxon>
        <taxon>Annelida</taxon>
        <taxon>Polychaeta</taxon>
        <taxon>Sedentaria</taxon>
        <taxon>Canalipalpata</taxon>
        <taxon>Sabellida</taxon>
        <taxon>Siboglinidae</taxon>
        <taxon>Ridgeia</taxon>
    </lineage>
</organism>
<comment type="caution">
    <text evidence="12">The sequence shown here is derived from an EMBL/GenBank/DDBJ whole genome shotgun (WGS) entry which is preliminary data.</text>
</comment>
<feature type="compositionally biased region" description="Low complexity" evidence="9">
    <location>
        <begin position="358"/>
        <end position="369"/>
    </location>
</feature>
<dbReference type="InterPro" id="IPR003005">
    <property type="entry name" value="Amphiphysin"/>
</dbReference>
<dbReference type="Gene3D" id="2.30.30.40">
    <property type="entry name" value="SH3 Domains"/>
    <property type="match status" value="1"/>
</dbReference>
<dbReference type="AlphaFoldDB" id="A0AAD9KZF6"/>
<feature type="domain" description="SH3" evidence="10">
    <location>
        <begin position="453"/>
        <end position="517"/>
    </location>
</feature>
<evidence type="ECO:0000259" key="11">
    <source>
        <dbReference type="PROSITE" id="PS51021"/>
    </source>
</evidence>
<dbReference type="GO" id="GO:0005886">
    <property type="term" value="C:plasma membrane"/>
    <property type="evidence" value="ECO:0007669"/>
    <property type="project" value="TreeGrafter"/>
</dbReference>
<dbReference type="SUPFAM" id="SSF103657">
    <property type="entry name" value="BAR/IMD domain-like"/>
    <property type="match status" value="1"/>
</dbReference>
<feature type="domain" description="BAR" evidence="11">
    <location>
        <begin position="28"/>
        <end position="244"/>
    </location>
</feature>
<dbReference type="SMART" id="SM00326">
    <property type="entry name" value="SH3"/>
    <property type="match status" value="1"/>
</dbReference>
<reference evidence="12" key="1">
    <citation type="journal article" date="2023" name="Mol. Biol. Evol.">
        <title>Third-Generation Sequencing Reveals the Adaptive Role of the Epigenome in Three Deep-Sea Polychaetes.</title>
        <authorList>
            <person name="Perez M."/>
            <person name="Aroh O."/>
            <person name="Sun Y."/>
            <person name="Lan Y."/>
            <person name="Juniper S.K."/>
            <person name="Young C.R."/>
            <person name="Angers B."/>
            <person name="Qian P.Y."/>
        </authorList>
    </citation>
    <scope>NUCLEOTIDE SEQUENCE</scope>
    <source>
        <strain evidence="12">R07B-5</strain>
    </source>
</reference>
<evidence type="ECO:0008006" key="14">
    <source>
        <dbReference type="Google" id="ProtNLM"/>
    </source>
</evidence>
<comment type="subcellular location">
    <subcellularLocation>
        <location evidence="2">Cytoplasm</location>
    </subcellularLocation>
    <subcellularLocation>
        <location evidence="1">Endomembrane system</location>
    </subcellularLocation>
</comment>
<feature type="compositionally biased region" description="Low complexity" evidence="9">
    <location>
        <begin position="282"/>
        <end position="298"/>
    </location>
</feature>
<dbReference type="GO" id="GO:0005543">
    <property type="term" value="F:phospholipid binding"/>
    <property type="evidence" value="ECO:0007669"/>
    <property type="project" value="TreeGrafter"/>
</dbReference>
<evidence type="ECO:0000256" key="4">
    <source>
        <dbReference type="ARBA" id="ARBA00022490"/>
    </source>
</evidence>
<sequence>MAEANSSSSSKGFARALSKKVFRTKEKVLQNLGKADKTTDDVFDVHVSNLAKQQVVASKLHKELKNYMLCSKAMSAASKSFYETVRESYEEEWTGYPELVSVVEQLTILWEDYLMKLTDEVHMPLTTYIGHFPVMKSKIAKRGRKLVDYDSARHNFQSLLNAKKRDEAKIAKAQDELDEARQIYDEINTELSDELPRLFASRIHHLSTAFCSLFNAESKFDEESGKLNGQLADMTDKLATDSSQKAFTLSTGSNTPRQNNKDGQPSDGDTGRSMSTFYTPRQTNTPSSSSSSNSTPQTSHRDSGTATVLTLYPLLGDATVKVPVQVGGPTATSTPANVAPPTAAPRLTVLETPNENQSTSDRSSSSSISKKYDLQGAVETGGSAGEKTAENESQDGSEVEHSYEPVTIGAQIESRPSKDVSEVTSVDPSVEEDDHDIYHTPRSNAPVNKLASGVLYQVLATHPYAGEDVDELSFEPGDVINVIPFEDPEDQDDGWLMGVKVEGGAKGVFPENFTKPV</sequence>
<dbReference type="SMART" id="SM00721">
    <property type="entry name" value="BAR"/>
    <property type="match status" value="1"/>
</dbReference>
<evidence type="ECO:0000259" key="10">
    <source>
        <dbReference type="PROSITE" id="PS50002"/>
    </source>
</evidence>
<dbReference type="FunFam" id="2.30.30.40:FF:000172">
    <property type="entry name" value="Amphiphysin, isoform B"/>
    <property type="match status" value="1"/>
</dbReference>
<dbReference type="PROSITE" id="PS51021">
    <property type="entry name" value="BAR"/>
    <property type="match status" value="1"/>
</dbReference>
<evidence type="ECO:0000256" key="2">
    <source>
        <dbReference type="ARBA" id="ARBA00004496"/>
    </source>
</evidence>
<dbReference type="PANTHER" id="PTHR46514:SF3">
    <property type="entry name" value="AMPHIPHYSIN"/>
    <property type="match status" value="1"/>
</dbReference>
<feature type="compositionally biased region" description="Polar residues" evidence="9">
    <location>
        <begin position="242"/>
        <end position="263"/>
    </location>
</feature>
<evidence type="ECO:0000313" key="12">
    <source>
        <dbReference type="EMBL" id="KAK2180528.1"/>
    </source>
</evidence>
<keyword evidence="5 8" id="KW-0175">Coiled coil</keyword>
<keyword evidence="6" id="KW-0472">Membrane</keyword>
<proteinExistence type="predicted"/>
<dbReference type="Gene3D" id="1.20.1270.60">
    <property type="entry name" value="Arfaptin homology (AH) domain/BAR domain"/>
    <property type="match status" value="1"/>
</dbReference>
<evidence type="ECO:0000256" key="7">
    <source>
        <dbReference type="PROSITE-ProRule" id="PRU00192"/>
    </source>
</evidence>